<name>A0A396GT04_MEDTR</name>
<feature type="region of interest" description="Disordered" evidence="1">
    <location>
        <begin position="19"/>
        <end position="52"/>
    </location>
</feature>
<dbReference type="AlphaFoldDB" id="A0A396GT04"/>
<comment type="caution">
    <text evidence="2">The sequence shown here is derived from an EMBL/GenBank/DDBJ whole genome shotgun (WGS) entry which is preliminary data.</text>
</comment>
<proteinExistence type="predicted"/>
<dbReference type="Proteomes" id="UP000265566">
    <property type="component" value="Chromosome 7"/>
</dbReference>
<reference evidence="2" key="1">
    <citation type="journal article" date="2018" name="Nat. Plants">
        <title>Whole-genome landscape of Medicago truncatula symbiotic genes.</title>
        <authorList>
            <person name="Pecrix Y."/>
            <person name="Gamas P."/>
            <person name="Carrere S."/>
        </authorList>
    </citation>
    <scope>NUCLEOTIDE SEQUENCE</scope>
    <source>
        <tissue evidence="2">Leaves</tissue>
    </source>
</reference>
<dbReference type="Gramene" id="rna38259">
    <property type="protein sequence ID" value="RHN44170.1"/>
    <property type="gene ID" value="gene38259"/>
</dbReference>
<protein>
    <submittedName>
        <fullName evidence="2">Uncharacterized protein</fullName>
    </submittedName>
</protein>
<sequence length="52" mass="5942">MVASAPNNFAEMVTMSMHLEEGVREGRLVKENVPTDRSEDEDQEVNMVKRHP</sequence>
<organism evidence="2">
    <name type="scientific">Medicago truncatula</name>
    <name type="common">Barrel medic</name>
    <name type="synonym">Medicago tribuloides</name>
    <dbReference type="NCBI Taxonomy" id="3880"/>
    <lineage>
        <taxon>Eukaryota</taxon>
        <taxon>Viridiplantae</taxon>
        <taxon>Streptophyta</taxon>
        <taxon>Embryophyta</taxon>
        <taxon>Tracheophyta</taxon>
        <taxon>Spermatophyta</taxon>
        <taxon>Magnoliopsida</taxon>
        <taxon>eudicotyledons</taxon>
        <taxon>Gunneridae</taxon>
        <taxon>Pentapetalae</taxon>
        <taxon>rosids</taxon>
        <taxon>fabids</taxon>
        <taxon>Fabales</taxon>
        <taxon>Fabaceae</taxon>
        <taxon>Papilionoideae</taxon>
        <taxon>50 kb inversion clade</taxon>
        <taxon>NPAAA clade</taxon>
        <taxon>Hologalegina</taxon>
        <taxon>IRL clade</taxon>
        <taxon>Trifolieae</taxon>
        <taxon>Medicago</taxon>
    </lineage>
</organism>
<gene>
    <name evidence="2" type="ORF">MtrunA17_Chr7g0216491</name>
</gene>
<evidence type="ECO:0000313" key="2">
    <source>
        <dbReference type="EMBL" id="RHN44170.1"/>
    </source>
</evidence>
<feature type="compositionally biased region" description="Basic and acidic residues" evidence="1">
    <location>
        <begin position="19"/>
        <end position="37"/>
    </location>
</feature>
<dbReference type="EMBL" id="PSQE01000007">
    <property type="protein sequence ID" value="RHN44170.1"/>
    <property type="molecule type" value="Genomic_DNA"/>
</dbReference>
<evidence type="ECO:0000256" key="1">
    <source>
        <dbReference type="SAM" id="MobiDB-lite"/>
    </source>
</evidence>
<accession>A0A396GT04</accession>